<dbReference type="EMBL" id="JBJURJ010000027">
    <property type="protein sequence ID" value="MFM9332213.1"/>
    <property type="molecule type" value="Genomic_DNA"/>
</dbReference>
<comment type="caution">
    <text evidence="1">The sequence shown here is derived from an EMBL/GenBank/DDBJ whole genome shotgun (WGS) entry which is preliminary data.</text>
</comment>
<dbReference type="EC" id="2.7.13.3" evidence="1"/>
<evidence type="ECO:0000313" key="1">
    <source>
        <dbReference type="EMBL" id="MFM9332213.1"/>
    </source>
</evidence>
<evidence type="ECO:0000313" key="2">
    <source>
        <dbReference type="Proteomes" id="UP001631969"/>
    </source>
</evidence>
<keyword evidence="1" id="KW-0808">Transferase</keyword>
<reference evidence="1" key="1">
    <citation type="submission" date="2024-12" db="EMBL/GenBank/DDBJ databases">
        <authorList>
            <person name="Wu N."/>
        </authorList>
    </citation>
    <scope>NUCLEOTIDE SEQUENCE</scope>
    <source>
        <strain evidence="1">P15</strain>
    </source>
</reference>
<protein>
    <submittedName>
        <fullName evidence="1">Sensor histidine kinase</fullName>
        <ecNumber evidence="1">2.7.13.3</ecNumber>
    </submittedName>
</protein>
<keyword evidence="2" id="KW-1185">Reference proteome</keyword>
<accession>A0ACC7P5I0</accession>
<organism evidence="1 2">
    <name type="scientific">Paenibacillus mesotrionivorans</name>
    <dbReference type="NCBI Taxonomy" id="3160968"/>
    <lineage>
        <taxon>Bacteria</taxon>
        <taxon>Bacillati</taxon>
        <taxon>Bacillota</taxon>
        <taxon>Bacilli</taxon>
        <taxon>Bacillales</taxon>
        <taxon>Paenibacillaceae</taxon>
        <taxon>Paenibacillus</taxon>
    </lineage>
</organism>
<name>A0ACC7P5I0_9BACL</name>
<dbReference type="Proteomes" id="UP001631969">
    <property type="component" value="Unassembled WGS sequence"/>
</dbReference>
<gene>
    <name evidence="1" type="ORF">ACI1P1_28350</name>
</gene>
<proteinExistence type="predicted"/>
<keyword evidence="1" id="KW-0418">Kinase</keyword>
<sequence length="430" mass="49470">MDELFDRIRPHSLWGWAASLFSLLIYILITIMGFHRVGLLIMMAGMLVITRFLYRMSRIQMIYASSLYVFAVFSSRGIIASIFSLAQHKSIGQVLTERYYYLILFLAVILSIVINWTLRFKLAPDDLSKHLVNNPSQLLIVAIFLLTQIFYLLLINNGRFLTMPGSWFSVLYLASCLISKAGFVFIIYHTLKVSILLQYEHQTLLLQEQLNRQINHYRAYQDFTKSFRVFRHDFIQMMSGVKSLLQGGEQEKAVRLMDEIYDTMRNNVRIHNMYANHMLLDAILQDTANICKNKEIEFTATLHLPDQLPLGDLETIRIFTNLLANSVEACTNMEPSAQRFLRINGASINGWMYVEIVNSFNGLLKQVKGKLATTKSNKDFHGVGLSIVEEIVQSIGGFILIDPNVDKKMFIVKLHIPLDIVPNYPCKQKH</sequence>